<organism evidence="1 2">
    <name type="scientific">Nocardia callitridis</name>
    <dbReference type="NCBI Taxonomy" id="648753"/>
    <lineage>
        <taxon>Bacteria</taxon>
        <taxon>Bacillati</taxon>
        <taxon>Actinomycetota</taxon>
        <taxon>Actinomycetes</taxon>
        <taxon>Mycobacteriales</taxon>
        <taxon>Nocardiaceae</taxon>
        <taxon>Nocardia</taxon>
    </lineage>
</organism>
<protein>
    <recommendedName>
        <fullName evidence="3">PE domain-containing protein</fullName>
    </recommendedName>
</protein>
<gene>
    <name evidence="1" type="ORF">GCM10023318_08370</name>
</gene>
<evidence type="ECO:0000313" key="1">
    <source>
        <dbReference type="EMBL" id="GAA5044936.1"/>
    </source>
</evidence>
<accession>A0ABP9JXR9</accession>
<reference evidence="2" key="1">
    <citation type="journal article" date="2019" name="Int. J. Syst. Evol. Microbiol.">
        <title>The Global Catalogue of Microorganisms (GCM) 10K type strain sequencing project: providing services to taxonomists for standard genome sequencing and annotation.</title>
        <authorList>
            <consortium name="The Broad Institute Genomics Platform"/>
            <consortium name="The Broad Institute Genome Sequencing Center for Infectious Disease"/>
            <person name="Wu L."/>
            <person name="Ma J."/>
        </authorList>
    </citation>
    <scope>NUCLEOTIDE SEQUENCE [LARGE SCALE GENOMIC DNA]</scope>
    <source>
        <strain evidence="2">JCM 18298</strain>
    </source>
</reference>
<dbReference type="Proteomes" id="UP001500603">
    <property type="component" value="Unassembled WGS sequence"/>
</dbReference>
<comment type="caution">
    <text evidence="1">The sequence shown here is derived from an EMBL/GenBank/DDBJ whole genome shotgun (WGS) entry which is preliminary data.</text>
</comment>
<sequence length="125" mass="13506">MEFGVDPAQWRKVLDQADAGALTLHPDVGKGLDKACDDYLEHLGDLVEQVGYLHDITGFGPLPSGIALQGKFQRKATGTEQSLDAVLEQHIDAVKTMKELVAKAISNFVAQDQSRADQFGGLGDR</sequence>
<dbReference type="EMBL" id="BAABJM010000001">
    <property type="protein sequence ID" value="GAA5044936.1"/>
    <property type="molecule type" value="Genomic_DNA"/>
</dbReference>
<name>A0ABP9JXR9_9NOCA</name>
<evidence type="ECO:0008006" key="3">
    <source>
        <dbReference type="Google" id="ProtNLM"/>
    </source>
</evidence>
<keyword evidence="2" id="KW-1185">Reference proteome</keyword>
<dbReference type="RefSeq" id="WP_345493662.1">
    <property type="nucleotide sequence ID" value="NZ_BAABJM010000001.1"/>
</dbReference>
<proteinExistence type="predicted"/>
<evidence type="ECO:0000313" key="2">
    <source>
        <dbReference type="Proteomes" id="UP001500603"/>
    </source>
</evidence>